<evidence type="ECO:0000313" key="1">
    <source>
        <dbReference type="EMBL" id="KAG8659235.1"/>
    </source>
</evidence>
<dbReference type="EMBL" id="CM004388">
    <property type="protein sequence ID" value="KAG8659235.1"/>
    <property type="molecule type" value="Genomic_DNA"/>
</dbReference>
<evidence type="ECO:0000313" key="2">
    <source>
        <dbReference type="Proteomes" id="UP000091857"/>
    </source>
</evidence>
<gene>
    <name evidence="1" type="ORF">MANES_02G024500v8</name>
</gene>
<accession>A0ACB7I428</accession>
<keyword evidence="2" id="KW-1185">Reference proteome</keyword>
<organism evidence="1 2">
    <name type="scientific">Manihot esculenta</name>
    <name type="common">Cassava</name>
    <name type="synonym">Jatropha manihot</name>
    <dbReference type="NCBI Taxonomy" id="3983"/>
    <lineage>
        <taxon>Eukaryota</taxon>
        <taxon>Viridiplantae</taxon>
        <taxon>Streptophyta</taxon>
        <taxon>Embryophyta</taxon>
        <taxon>Tracheophyta</taxon>
        <taxon>Spermatophyta</taxon>
        <taxon>Magnoliopsida</taxon>
        <taxon>eudicotyledons</taxon>
        <taxon>Gunneridae</taxon>
        <taxon>Pentapetalae</taxon>
        <taxon>rosids</taxon>
        <taxon>fabids</taxon>
        <taxon>Malpighiales</taxon>
        <taxon>Euphorbiaceae</taxon>
        <taxon>Crotonoideae</taxon>
        <taxon>Manihoteae</taxon>
        <taxon>Manihot</taxon>
    </lineage>
</organism>
<reference evidence="2" key="1">
    <citation type="journal article" date="2016" name="Nat. Biotechnol.">
        <title>Sequencing wild and cultivated cassava and related species reveals extensive interspecific hybridization and genetic diversity.</title>
        <authorList>
            <person name="Bredeson J.V."/>
            <person name="Lyons J.B."/>
            <person name="Prochnik S.E."/>
            <person name="Wu G.A."/>
            <person name="Ha C.M."/>
            <person name="Edsinger-Gonzales E."/>
            <person name="Grimwood J."/>
            <person name="Schmutz J."/>
            <person name="Rabbi I.Y."/>
            <person name="Egesi C."/>
            <person name="Nauluvula P."/>
            <person name="Lebot V."/>
            <person name="Ndunguru J."/>
            <person name="Mkamilo G."/>
            <person name="Bart R.S."/>
            <person name="Setter T.L."/>
            <person name="Gleadow R.M."/>
            <person name="Kulakow P."/>
            <person name="Ferguson M.E."/>
            <person name="Rounsley S."/>
            <person name="Rokhsar D.S."/>
        </authorList>
    </citation>
    <scope>NUCLEOTIDE SEQUENCE [LARGE SCALE GENOMIC DNA]</scope>
    <source>
        <strain evidence="2">cv. AM560-2</strain>
    </source>
</reference>
<sequence length="280" mass="32545">MLSPIFLQLPRTISDQLRTRIFARLMGGGPRTFPGGLNKWQWKRLHEKRAREKEKRLLDQEKQLYQARIRSQLRARLAGKPDLDPNSDTDTSYGPMTPKDQIKALADRFMTEGAEDLWNENDGPLKTPSPKSIERPRSIGLNQRPGSINSPIDLRKLMLEARNESHNCQSFSKDYNYIKARDYSVQRCSYNMAFSSSSSSDDEDENYGFDSFNEGERQGEIWNGAALRKYDTKITKRVPLKELEKESDFASWLKMMEKRVRQARKNRFSVREGEGFHVKD</sequence>
<protein>
    <submittedName>
        <fullName evidence="1">Uncharacterized protein</fullName>
    </submittedName>
</protein>
<proteinExistence type="predicted"/>
<name>A0ACB7I428_MANES</name>
<comment type="caution">
    <text evidence="1">The sequence shown here is derived from an EMBL/GenBank/DDBJ whole genome shotgun (WGS) entry which is preliminary data.</text>
</comment>
<dbReference type="Proteomes" id="UP000091857">
    <property type="component" value="Chromosome 2"/>
</dbReference>